<dbReference type="GO" id="GO:0010181">
    <property type="term" value="F:FMN binding"/>
    <property type="evidence" value="ECO:0007669"/>
    <property type="project" value="UniProtKB-UniRule"/>
</dbReference>
<dbReference type="Gene3D" id="3.40.50.10300">
    <property type="entry name" value="CoaB-like"/>
    <property type="match status" value="1"/>
</dbReference>
<feature type="region of interest" description="Phosphopantothenate--cysteine ligase" evidence="3">
    <location>
        <begin position="189"/>
        <end position="398"/>
    </location>
</feature>
<feature type="binding site" evidence="3">
    <location>
        <position position="322"/>
    </location>
    <ligand>
        <name>CTP</name>
        <dbReference type="ChEBI" id="CHEBI:37563"/>
    </ligand>
</feature>
<keyword evidence="3" id="KW-0479">Metal-binding</keyword>
<dbReference type="InterPro" id="IPR036551">
    <property type="entry name" value="Flavin_trans-like"/>
</dbReference>
<dbReference type="SUPFAM" id="SSF52507">
    <property type="entry name" value="Homo-oligomeric flavin-containing Cys decarboxylases, HFCD"/>
    <property type="match status" value="1"/>
</dbReference>
<proteinExistence type="inferred from homology"/>
<dbReference type="GO" id="GO:0046872">
    <property type="term" value="F:metal ion binding"/>
    <property type="evidence" value="ECO:0007669"/>
    <property type="project" value="UniProtKB-KW"/>
</dbReference>
<evidence type="ECO:0000256" key="3">
    <source>
        <dbReference type="HAMAP-Rule" id="MF_02225"/>
    </source>
</evidence>
<dbReference type="OrthoDB" id="9802554at2"/>
<evidence type="ECO:0000256" key="2">
    <source>
        <dbReference type="ARBA" id="ARBA00023239"/>
    </source>
</evidence>
<comment type="pathway">
    <text evidence="3 4">Cofactor biosynthesis; coenzyme A biosynthesis; CoA from (R)-pantothenate: step 2/5.</text>
</comment>
<dbReference type="GO" id="GO:0004632">
    <property type="term" value="F:phosphopantothenate--cysteine ligase activity"/>
    <property type="evidence" value="ECO:0007669"/>
    <property type="project" value="UniProtKB-UniRule"/>
</dbReference>
<dbReference type="UniPathway" id="UPA00241">
    <property type="reaction ID" value="UER00353"/>
</dbReference>
<dbReference type="GO" id="GO:0015941">
    <property type="term" value="P:pantothenate catabolic process"/>
    <property type="evidence" value="ECO:0007669"/>
    <property type="project" value="InterPro"/>
</dbReference>
<dbReference type="GO" id="GO:0004633">
    <property type="term" value="F:phosphopantothenoylcysteine decarboxylase activity"/>
    <property type="evidence" value="ECO:0007669"/>
    <property type="project" value="UniProtKB-UniRule"/>
</dbReference>
<evidence type="ECO:0000256" key="1">
    <source>
        <dbReference type="ARBA" id="ARBA00022793"/>
    </source>
</evidence>
<dbReference type="SUPFAM" id="SSF102645">
    <property type="entry name" value="CoaB-like"/>
    <property type="match status" value="1"/>
</dbReference>
<feature type="binding site" evidence="3">
    <location>
        <position position="278"/>
    </location>
    <ligand>
        <name>CTP</name>
        <dbReference type="ChEBI" id="CHEBI:37563"/>
    </ligand>
</feature>
<keyword evidence="3 4" id="KW-0285">Flavoprotein</keyword>
<feature type="domain" description="Flavoprotein" evidence="5">
    <location>
        <begin position="4"/>
        <end position="176"/>
    </location>
</feature>
<dbReference type="AlphaFoldDB" id="A0A1H2Q9X9"/>
<sequence length="398" mass="43304">MKGKKIVLGVTGGIAAFKAAALASRLYQAGAELRIIMTPEAKEFITPLTFQALTRSRVYDDTFAEADPSVVSHIDVADWADVFIVAPASANTLGKLANGLADDMLTTTMMATLANVYVAPAMNVNMYNHPSFQRNKETLKRDGYRFIEPGEGYLACGWIGKGRMAEPEDIMQFVQDAEDVGTPLAGKRVLVTAGPTHEHIDPFRVVTNPSSGKMGFAIAEEAARRGAEVTLVAGPVTLSTPGGVQTRIDVESVEDMREAVLTHYDTSDVVIKAAAVSDYRPETVYEKKQKKKDDGLEIPMVKTPDILHELGEKKTHQLLIGFAAESERLEEYAESKRQRKNADLIVANEIGKAGSGFRANENTITFVDKNGAVSFPTQSKHEAAAEIMSWLQKRIGDA</sequence>
<protein>
    <recommendedName>
        <fullName evidence="3">Coenzyme A biosynthesis bifunctional protein CoaBC</fullName>
    </recommendedName>
    <alternativeName>
        <fullName evidence="3">DNA/pantothenate metabolism flavoprotein</fullName>
    </alternativeName>
    <alternativeName>
        <fullName evidence="3">Phosphopantothenoylcysteine synthetase/decarboxylase</fullName>
        <shortName evidence="3">PPCS-PPCDC</shortName>
    </alternativeName>
    <domain>
        <recommendedName>
            <fullName evidence="3">Phosphopantothenoylcysteine decarboxylase</fullName>
            <shortName evidence="3">PPC decarboxylase</shortName>
            <shortName evidence="3">PPC-DC</shortName>
            <ecNumber evidence="3">4.1.1.36</ecNumber>
        </recommendedName>
        <alternativeName>
            <fullName evidence="3">CoaC</fullName>
        </alternativeName>
    </domain>
    <domain>
        <recommendedName>
            <fullName evidence="3">Phosphopantothenate--cysteine ligase</fullName>
            <ecNumber evidence="3">6.3.2.5</ecNumber>
        </recommendedName>
        <alternativeName>
            <fullName evidence="3">CoaB</fullName>
        </alternativeName>
        <alternativeName>
            <fullName evidence="3">Phosphopantothenoylcysteine synthetase</fullName>
            <shortName evidence="3">PPC synthetase</shortName>
            <shortName evidence="3">PPC-S</shortName>
        </alternativeName>
    </domain>
</protein>
<name>A0A1H2Q9X9_9BACI</name>
<dbReference type="PANTHER" id="PTHR14359:SF6">
    <property type="entry name" value="PHOSPHOPANTOTHENOYLCYSTEINE DECARBOXYLASE"/>
    <property type="match status" value="1"/>
</dbReference>
<keyword evidence="1 3" id="KW-0210">Decarboxylase</keyword>
<feature type="active site" description="Proton donor" evidence="3">
    <location>
        <position position="156"/>
    </location>
</feature>
<keyword evidence="8" id="KW-1185">Reference proteome</keyword>
<dbReference type="EMBL" id="FNNC01000001">
    <property type="protein sequence ID" value="SDW03484.1"/>
    <property type="molecule type" value="Genomic_DNA"/>
</dbReference>
<feature type="domain" description="DNA/pantothenate metabolism flavoprotein C-terminal" evidence="6">
    <location>
        <begin position="184"/>
        <end position="393"/>
    </location>
</feature>
<evidence type="ECO:0000313" key="7">
    <source>
        <dbReference type="EMBL" id="SDW03484.1"/>
    </source>
</evidence>
<keyword evidence="3 4" id="KW-0436">Ligase</keyword>
<keyword evidence="3 4" id="KW-0288">FMN</keyword>
<comment type="catalytic activity">
    <reaction evidence="3 4">
        <text>N-[(R)-4-phosphopantothenoyl]-L-cysteine + H(+) = (R)-4'-phosphopantetheine + CO2</text>
        <dbReference type="Rhea" id="RHEA:16793"/>
        <dbReference type="ChEBI" id="CHEBI:15378"/>
        <dbReference type="ChEBI" id="CHEBI:16526"/>
        <dbReference type="ChEBI" id="CHEBI:59458"/>
        <dbReference type="ChEBI" id="CHEBI:61723"/>
        <dbReference type="EC" id="4.1.1.36"/>
    </reaction>
</comment>
<comment type="function">
    <text evidence="4">Catalyzes two steps in the biosynthesis of coenzyme A. In the first step cysteine is conjugated to 4'-phosphopantothenate to form 4-phosphopantothenoylcysteine, in the latter compound is decarboxylated to form 4'-phosphopantotheine.</text>
</comment>
<accession>A0A1H2Q9X9</accession>
<evidence type="ECO:0000259" key="6">
    <source>
        <dbReference type="Pfam" id="PF04127"/>
    </source>
</evidence>
<dbReference type="EC" id="4.1.1.36" evidence="3"/>
<comment type="similarity">
    <text evidence="3 4">In the N-terminal section; belongs to the HFCD (homo-oligomeric flavin containing Cys decarboxylase) superfamily.</text>
</comment>
<comment type="cofactor">
    <cofactor evidence="3">
        <name>Mg(2+)</name>
        <dbReference type="ChEBI" id="CHEBI:18420"/>
    </cofactor>
</comment>
<dbReference type="InterPro" id="IPR003382">
    <property type="entry name" value="Flavoprotein"/>
</dbReference>
<dbReference type="STRING" id="1122204.SAMN05421781_0206"/>
<dbReference type="EC" id="6.3.2.5" evidence="3"/>
<dbReference type="NCBIfam" id="TIGR00521">
    <property type="entry name" value="coaBC_dfp"/>
    <property type="match status" value="1"/>
</dbReference>
<evidence type="ECO:0000313" key="8">
    <source>
        <dbReference type="Proteomes" id="UP000199488"/>
    </source>
</evidence>
<feature type="binding site" evidence="3">
    <location>
        <position position="340"/>
    </location>
    <ligand>
        <name>CTP</name>
        <dbReference type="ChEBI" id="CHEBI:37563"/>
    </ligand>
</feature>
<comment type="similarity">
    <text evidence="3 4">In the C-terminal section; belongs to the PPC synthetase family.</text>
</comment>
<dbReference type="Proteomes" id="UP000199488">
    <property type="component" value="Unassembled WGS sequence"/>
</dbReference>
<dbReference type="InterPro" id="IPR005252">
    <property type="entry name" value="CoaBC"/>
</dbReference>
<dbReference type="InterPro" id="IPR007085">
    <property type="entry name" value="DNA/pantothenate-metab_flavo_C"/>
</dbReference>
<feature type="binding site" evidence="3">
    <location>
        <position position="288"/>
    </location>
    <ligand>
        <name>CTP</name>
        <dbReference type="ChEBI" id="CHEBI:37563"/>
    </ligand>
</feature>
<feature type="binding site" evidence="3">
    <location>
        <begin position="304"/>
        <end position="307"/>
    </location>
    <ligand>
        <name>CTP</name>
        <dbReference type="ChEBI" id="CHEBI:37563"/>
    </ligand>
</feature>
<feature type="region of interest" description="Phosphopantothenoylcysteine decarboxylase" evidence="3">
    <location>
        <begin position="1"/>
        <end position="188"/>
    </location>
</feature>
<dbReference type="PANTHER" id="PTHR14359">
    <property type="entry name" value="HOMO-OLIGOMERIC FLAVIN CONTAINING CYS DECARBOXYLASE FAMILY"/>
    <property type="match status" value="1"/>
</dbReference>
<evidence type="ECO:0000256" key="4">
    <source>
        <dbReference type="RuleBase" id="RU364078"/>
    </source>
</evidence>
<keyword evidence="3" id="KW-0460">Magnesium</keyword>
<comment type="pathway">
    <text evidence="3 4">Cofactor biosynthesis; coenzyme A biosynthesis; CoA from (R)-pantothenate: step 3/5.</text>
</comment>
<comment type="cofactor">
    <cofactor evidence="3">
        <name>FMN</name>
        <dbReference type="ChEBI" id="CHEBI:58210"/>
    </cofactor>
    <text evidence="3">Binds 1 FMN per subunit.</text>
</comment>
<keyword evidence="3" id="KW-0511">Multifunctional enzyme</keyword>
<comment type="caution">
    <text evidence="3">Lacks conserved residue(s) required for the propagation of feature annotation.</text>
</comment>
<dbReference type="InterPro" id="IPR035929">
    <property type="entry name" value="CoaB-like_sf"/>
</dbReference>
<keyword evidence="2 3" id="KW-0456">Lyase</keyword>
<gene>
    <name evidence="3" type="primary">coaBC</name>
    <name evidence="7" type="ORF">SAMN05421781_0206</name>
</gene>
<dbReference type="GO" id="GO:0071513">
    <property type="term" value="C:phosphopantothenoylcysteine decarboxylase complex"/>
    <property type="evidence" value="ECO:0007669"/>
    <property type="project" value="TreeGrafter"/>
</dbReference>
<evidence type="ECO:0000259" key="5">
    <source>
        <dbReference type="Pfam" id="PF02441"/>
    </source>
</evidence>
<dbReference type="GO" id="GO:0015937">
    <property type="term" value="P:coenzyme A biosynthetic process"/>
    <property type="evidence" value="ECO:0007669"/>
    <property type="project" value="UniProtKB-UniRule"/>
</dbReference>
<dbReference type="Pfam" id="PF04127">
    <property type="entry name" value="DFP"/>
    <property type="match status" value="1"/>
</dbReference>
<organism evidence="7 8">
    <name type="scientific">Marinococcus luteus</name>
    <dbReference type="NCBI Taxonomy" id="1122204"/>
    <lineage>
        <taxon>Bacteria</taxon>
        <taxon>Bacillati</taxon>
        <taxon>Bacillota</taxon>
        <taxon>Bacilli</taxon>
        <taxon>Bacillales</taxon>
        <taxon>Bacillaceae</taxon>
        <taxon>Marinococcus</taxon>
    </lineage>
</organism>
<comment type="function">
    <text evidence="3">Catalyzes two sequential steps in the biosynthesis of coenzyme A. In the first step cysteine is conjugated to 4'-phosphopantothenate to form 4-phosphopantothenoylcysteine. In the second step the latter compound is decarboxylated to form 4'-phosphopantotheine.</text>
</comment>
<dbReference type="RefSeq" id="WP_091610248.1">
    <property type="nucleotide sequence ID" value="NZ_FNNC01000001.1"/>
</dbReference>
<feature type="binding site" evidence="3">
    <location>
        <position position="336"/>
    </location>
    <ligand>
        <name>CTP</name>
        <dbReference type="ChEBI" id="CHEBI:37563"/>
    </ligand>
</feature>
<dbReference type="Gene3D" id="3.40.50.1950">
    <property type="entry name" value="Flavin prenyltransferase-like"/>
    <property type="match status" value="1"/>
</dbReference>
<comment type="catalytic activity">
    <reaction evidence="3 4">
        <text>(R)-4'-phosphopantothenate + L-cysteine + CTP = N-[(R)-4-phosphopantothenoyl]-L-cysteine + CMP + diphosphate + H(+)</text>
        <dbReference type="Rhea" id="RHEA:19397"/>
        <dbReference type="ChEBI" id="CHEBI:10986"/>
        <dbReference type="ChEBI" id="CHEBI:15378"/>
        <dbReference type="ChEBI" id="CHEBI:33019"/>
        <dbReference type="ChEBI" id="CHEBI:35235"/>
        <dbReference type="ChEBI" id="CHEBI:37563"/>
        <dbReference type="ChEBI" id="CHEBI:59458"/>
        <dbReference type="ChEBI" id="CHEBI:60377"/>
        <dbReference type="EC" id="6.3.2.5"/>
    </reaction>
</comment>
<dbReference type="Pfam" id="PF02441">
    <property type="entry name" value="Flavoprotein"/>
    <property type="match status" value="1"/>
</dbReference>
<reference evidence="7 8" key="1">
    <citation type="submission" date="2016-10" db="EMBL/GenBank/DDBJ databases">
        <authorList>
            <person name="de Groot N.N."/>
        </authorList>
    </citation>
    <scope>NUCLEOTIDE SEQUENCE [LARGE SCALE GENOMIC DNA]</scope>
    <source>
        <strain evidence="7 8">DSM 23126</strain>
    </source>
</reference>
<dbReference type="HAMAP" id="MF_02225">
    <property type="entry name" value="CoaBC"/>
    <property type="match status" value="1"/>
</dbReference>